<keyword evidence="6 7" id="KW-0472">Membrane</keyword>
<feature type="transmembrane region" description="Helical" evidence="7">
    <location>
        <begin position="218"/>
        <end position="244"/>
    </location>
</feature>
<evidence type="ECO:0000259" key="8">
    <source>
        <dbReference type="PROSITE" id="PS50928"/>
    </source>
</evidence>
<evidence type="ECO:0000256" key="4">
    <source>
        <dbReference type="ARBA" id="ARBA00022692"/>
    </source>
</evidence>
<keyword evidence="4 7" id="KW-0812">Transmembrane</keyword>
<evidence type="ECO:0000256" key="3">
    <source>
        <dbReference type="ARBA" id="ARBA00022475"/>
    </source>
</evidence>
<feature type="domain" description="ABC transmembrane type-1" evidence="8">
    <location>
        <begin position="62"/>
        <end position="241"/>
    </location>
</feature>
<evidence type="ECO:0000256" key="6">
    <source>
        <dbReference type="ARBA" id="ARBA00023136"/>
    </source>
</evidence>
<feature type="transmembrane region" description="Helical" evidence="7">
    <location>
        <begin position="175"/>
        <end position="198"/>
    </location>
</feature>
<dbReference type="PANTHER" id="PTHR30151:SF20">
    <property type="entry name" value="ABC TRANSPORTER PERMEASE PROTEIN HI_0355-RELATED"/>
    <property type="match status" value="1"/>
</dbReference>
<dbReference type="GO" id="GO:0055085">
    <property type="term" value="P:transmembrane transport"/>
    <property type="evidence" value="ECO:0007669"/>
    <property type="project" value="InterPro"/>
</dbReference>
<dbReference type="Pfam" id="PF00528">
    <property type="entry name" value="BPD_transp_1"/>
    <property type="match status" value="1"/>
</dbReference>
<evidence type="ECO:0000256" key="2">
    <source>
        <dbReference type="ARBA" id="ARBA00022448"/>
    </source>
</evidence>
<dbReference type="InParanoid" id="A0A545AR54"/>
<feature type="transmembrane region" description="Helical" evidence="7">
    <location>
        <begin position="98"/>
        <end position="117"/>
    </location>
</feature>
<dbReference type="SUPFAM" id="SSF161098">
    <property type="entry name" value="MetI-like"/>
    <property type="match status" value="1"/>
</dbReference>
<evidence type="ECO:0000256" key="7">
    <source>
        <dbReference type="RuleBase" id="RU363032"/>
    </source>
</evidence>
<dbReference type="Proteomes" id="UP000317982">
    <property type="component" value="Unassembled WGS sequence"/>
</dbReference>
<gene>
    <name evidence="9" type="ORF">FL583_20270</name>
</gene>
<dbReference type="EMBL" id="VIRS01000014">
    <property type="protein sequence ID" value="TQS43185.1"/>
    <property type="molecule type" value="Genomic_DNA"/>
</dbReference>
<feature type="transmembrane region" description="Helical" evidence="7">
    <location>
        <begin position="123"/>
        <end position="142"/>
    </location>
</feature>
<protein>
    <submittedName>
        <fullName evidence="9">ABC transporter permease subunit</fullName>
    </submittedName>
</protein>
<evidence type="ECO:0000256" key="5">
    <source>
        <dbReference type="ARBA" id="ARBA00022989"/>
    </source>
</evidence>
<comment type="subcellular location">
    <subcellularLocation>
        <location evidence="1 7">Cell membrane</location>
        <topology evidence="1 7">Multi-pass membrane protein</topology>
    </subcellularLocation>
</comment>
<keyword evidence="3" id="KW-1003">Cell membrane</keyword>
<dbReference type="RefSeq" id="WP_142706270.1">
    <property type="nucleotide sequence ID" value="NZ_VIRS01000014.1"/>
</dbReference>
<organism evidence="9 10">
    <name type="scientific">Cryptosporangium phraense</name>
    <dbReference type="NCBI Taxonomy" id="2593070"/>
    <lineage>
        <taxon>Bacteria</taxon>
        <taxon>Bacillati</taxon>
        <taxon>Actinomycetota</taxon>
        <taxon>Actinomycetes</taxon>
        <taxon>Cryptosporangiales</taxon>
        <taxon>Cryptosporangiaceae</taxon>
        <taxon>Cryptosporangium</taxon>
    </lineage>
</organism>
<keyword evidence="5 7" id="KW-1133">Transmembrane helix</keyword>
<evidence type="ECO:0000256" key="1">
    <source>
        <dbReference type="ARBA" id="ARBA00004651"/>
    </source>
</evidence>
<dbReference type="PANTHER" id="PTHR30151">
    <property type="entry name" value="ALKANE SULFONATE ABC TRANSPORTER-RELATED, MEMBRANE SUBUNIT"/>
    <property type="match status" value="1"/>
</dbReference>
<proteinExistence type="inferred from homology"/>
<dbReference type="AlphaFoldDB" id="A0A545AR54"/>
<name>A0A545AR54_9ACTN</name>
<feature type="transmembrane region" description="Helical" evidence="7">
    <location>
        <begin position="66"/>
        <end position="86"/>
    </location>
</feature>
<comment type="similarity">
    <text evidence="7">Belongs to the binding-protein-dependent transport system permease family.</text>
</comment>
<dbReference type="Gene3D" id="1.10.3720.10">
    <property type="entry name" value="MetI-like"/>
    <property type="match status" value="1"/>
</dbReference>
<dbReference type="PROSITE" id="PS50928">
    <property type="entry name" value="ABC_TM1"/>
    <property type="match status" value="1"/>
</dbReference>
<accession>A0A545AR54</accession>
<keyword evidence="2 7" id="KW-0813">Transport</keyword>
<comment type="caution">
    <text evidence="9">The sequence shown here is derived from an EMBL/GenBank/DDBJ whole genome shotgun (WGS) entry which is preliminary data.</text>
</comment>
<reference evidence="9 10" key="1">
    <citation type="submission" date="2019-07" db="EMBL/GenBank/DDBJ databases">
        <title>Cryptosporangium phraense sp. nov., isolated from plant litter.</title>
        <authorList>
            <person name="Suriyachadkun C."/>
        </authorList>
    </citation>
    <scope>NUCLEOTIDE SEQUENCE [LARGE SCALE GENOMIC DNA]</scope>
    <source>
        <strain evidence="9 10">A-T 5661</strain>
    </source>
</reference>
<dbReference type="GO" id="GO:0005886">
    <property type="term" value="C:plasma membrane"/>
    <property type="evidence" value="ECO:0007669"/>
    <property type="project" value="UniProtKB-SubCell"/>
</dbReference>
<evidence type="ECO:0000313" key="9">
    <source>
        <dbReference type="EMBL" id="TQS43185.1"/>
    </source>
</evidence>
<dbReference type="InterPro" id="IPR035906">
    <property type="entry name" value="MetI-like_sf"/>
</dbReference>
<dbReference type="InterPro" id="IPR000515">
    <property type="entry name" value="MetI-like"/>
</dbReference>
<sequence>MTRALRSSAYGALGMVVVLAVWQLLATTGTLGGALTAPTVVARVFGDAEERSTLAQAAVATGGEAVVGFGWSLLTAVVVGLLVTLVRPLRRGVDQLATIESAIPFLSLAPIMLALVSREHVPAAMAAATAFFPLYVAVTAGLDAVSRSVADLCTVLGASRIDTLIRARIPAGLPVIATGFKVGMPLAIVGAVIGEWFGSSDGVGPIMLAAMRGYQMPTMWAAVVATVLVALVLYGVCALLEALVTHRFG</sequence>
<keyword evidence="10" id="KW-1185">Reference proteome</keyword>
<evidence type="ECO:0000313" key="10">
    <source>
        <dbReference type="Proteomes" id="UP000317982"/>
    </source>
</evidence>
<dbReference type="OrthoDB" id="7274389at2"/>